<sequence>MAVSTFGLPVSKFSLGSAARVTMNRVPDVSILKRIVLLVLS</sequence>
<dbReference type="AlphaFoldDB" id="A0A1V3WL52"/>
<proteinExistence type="predicted"/>
<gene>
    <name evidence="1" type="ORF">BZL30_7583</name>
</gene>
<evidence type="ECO:0000313" key="1">
    <source>
        <dbReference type="EMBL" id="OOK67709.1"/>
    </source>
</evidence>
<dbReference type="Proteomes" id="UP000189229">
    <property type="component" value="Unassembled WGS sequence"/>
</dbReference>
<comment type="caution">
    <text evidence="1">The sequence shown here is derived from an EMBL/GenBank/DDBJ whole genome shotgun (WGS) entry which is preliminary data.</text>
</comment>
<name>A0A1V3WL52_MYCKA</name>
<protein>
    <submittedName>
        <fullName evidence="1">Uncharacterized protein</fullName>
    </submittedName>
</protein>
<reference evidence="1 2" key="1">
    <citation type="submission" date="2017-02" db="EMBL/GenBank/DDBJ databases">
        <title>Complete genome sequences of Mycobacterium kansasii strains isolated from rhesus macaques.</title>
        <authorList>
            <person name="Panda A."/>
            <person name="Nagaraj S."/>
            <person name="Zhao X."/>
            <person name="Tettelin H."/>
            <person name="Detolla L.J."/>
        </authorList>
    </citation>
    <scope>NUCLEOTIDE SEQUENCE [LARGE SCALE GENOMIC DNA]</scope>
    <source>
        <strain evidence="1 2">11-3813</strain>
    </source>
</reference>
<accession>A0A1V3WL52</accession>
<evidence type="ECO:0000313" key="2">
    <source>
        <dbReference type="Proteomes" id="UP000189229"/>
    </source>
</evidence>
<dbReference type="EMBL" id="MVBM01000008">
    <property type="protein sequence ID" value="OOK67709.1"/>
    <property type="molecule type" value="Genomic_DNA"/>
</dbReference>
<organism evidence="1 2">
    <name type="scientific">Mycobacterium kansasii</name>
    <dbReference type="NCBI Taxonomy" id="1768"/>
    <lineage>
        <taxon>Bacteria</taxon>
        <taxon>Bacillati</taxon>
        <taxon>Actinomycetota</taxon>
        <taxon>Actinomycetes</taxon>
        <taxon>Mycobacteriales</taxon>
        <taxon>Mycobacteriaceae</taxon>
        <taxon>Mycobacterium</taxon>
    </lineage>
</organism>